<keyword evidence="3" id="KW-1185">Reference proteome</keyword>
<accession>A0A1M7YXY0</accession>
<evidence type="ECO:0000313" key="3">
    <source>
        <dbReference type="Proteomes" id="UP000184600"/>
    </source>
</evidence>
<dbReference type="Proteomes" id="UP000184600">
    <property type="component" value="Unassembled WGS sequence"/>
</dbReference>
<dbReference type="PANTHER" id="PTHR43451">
    <property type="entry name" value="ACETYLTRANSFERASE (GNAT) FAMILY PROTEIN"/>
    <property type="match status" value="1"/>
</dbReference>
<dbReference type="CDD" id="cd04301">
    <property type="entry name" value="NAT_SF"/>
    <property type="match status" value="1"/>
</dbReference>
<reference evidence="3" key="1">
    <citation type="submission" date="2016-12" db="EMBL/GenBank/DDBJ databases">
        <authorList>
            <person name="Rodrigo-Torres L."/>
            <person name="Arahal R.D."/>
            <person name="Lucena T."/>
        </authorList>
    </citation>
    <scope>NUCLEOTIDE SEQUENCE [LARGE SCALE GENOMIC DNA]</scope>
</reference>
<dbReference type="InterPro" id="IPR016181">
    <property type="entry name" value="Acyl_CoA_acyltransferase"/>
</dbReference>
<organism evidence="2 3">
    <name type="scientific">Vibrio quintilis</name>
    <dbReference type="NCBI Taxonomy" id="1117707"/>
    <lineage>
        <taxon>Bacteria</taxon>
        <taxon>Pseudomonadati</taxon>
        <taxon>Pseudomonadota</taxon>
        <taxon>Gammaproteobacteria</taxon>
        <taxon>Vibrionales</taxon>
        <taxon>Vibrionaceae</taxon>
        <taxon>Vibrio</taxon>
    </lineage>
</organism>
<dbReference type="AlphaFoldDB" id="A0A1M7YXY0"/>
<dbReference type="RefSeq" id="WP_073584337.1">
    <property type="nucleotide sequence ID" value="NZ_AP024897.1"/>
</dbReference>
<evidence type="ECO:0000259" key="1">
    <source>
        <dbReference type="PROSITE" id="PS51186"/>
    </source>
</evidence>
<gene>
    <name evidence="2" type="ORF">VQ7734_03191</name>
</gene>
<dbReference type="SUPFAM" id="SSF55729">
    <property type="entry name" value="Acyl-CoA N-acyltransferases (Nat)"/>
    <property type="match status" value="1"/>
</dbReference>
<dbReference type="GO" id="GO:0016747">
    <property type="term" value="F:acyltransferase activity, transferring groups other than amino-acyl groups"/>
    <property type="evidence" value="ECO:0007669"/>
    <property type="project" value="InterPro"/>
</dbReference>
<name>A0A1M7YXY0_9VIBR</name>
<dbReference type="Gene3D" id="3.40.630.30">
    <property type="match status" value="1"/>
</dbReference>
<keyword evidence="2" id="KW-0808">Transferase</keyword>
<dbReference type="InterPro" id="IPR000182">
    <property type="entry name" value="GNAT_dom"/>
</dbReference>
<dbReference type="PANTHER" id="PTHR43451:SF1">
    <property type="entry name" value="ACETYLTRANSFERASE"/>
    <property type="match status" value="1"/>
</dbReference>
<dbReference type="STRING" id="1117707.VQ7734_03191"/>
<dbReference type="OrthoDB" id="9789605at2"/>
<dbReference type="Pfam" id="PF13673">
    <property type="entry name" value="Acetyltransf_10"/>
    <property type="match status" value="1"/>
</dbReference>
<proteinExistence type="predicted"/>
<dbReference type="InterPro" id="IPR052564">
    <property type="entry name" value="N-acetyltrans/Recomb-assoc"/>
</dbReference>
<evidence type="ECO:0000313" key="2">
    <source>
        <dbReference type="EMBL" id="SHO57422.1"/>
    </source>
</evidence>
<feature type="domain" description="N-acetyltransferase" evidence="1">
    <location>
        <begin position="1"/>
        <end position="149"/>
    </location>
</feature>
<protein>
    <submittedName>
        <fullName evidence="2">Putative acetyltransferase</fullName>
    </submittedName>
</protein>
<sequence length="156" mass="17183">MYIKKAETEDIEAIIELVTNVARSDIFPGLSDTGQAYFLSVVANEVRVSVLGADYQSVKLVIDDKLLGFAAIRKGRYITKLFVAGCIQGCGIGRKLLDHLISEFVTSDTLELKASPNAVSFYLANGFIVEGEEEEVNGIRFIPMKRMLSEMNQRAG</sequence>
<dbReference type="PROSITE" id="PS51186">
    <property type="entry name" value="GNAT"/>
    <property type="match status" value="1"/>
</dbReference>
<dbReference type="EMBL" id="FRFG01000039">
    <property type="protein sequence ID" value="SHO57422.1"/>
    <property type="molecule type" value="Genomic_DNA"/>
</dbReference>